<keyword evidence="2" id="KW-1185">Reference proteome</keyword>
<dbReference type="OrthoDB" id="5396786at2759"/>
<dbReference type="Proteomes" id="UP001162087">
    <property type="component" value="Chromosome 7"/>
</dbReference>
<dbReference type="GO" id="GO:0034599">
    <property type="term" value="P:cellular response to oxidative stress"/>
    <property type="evidence" value="ECO:0007669"/>
    <property type="project" value="InterPro"/>
</dbReference>
<dbReference type="InterPro" id="IPR040347">
    <property type="entry name" value="YBP1/2"/>
</dbReference>
<sequence length="669" mass="76004">MGESIETISDSLSRAFQEEKDDPVSLVTIIDTYDEQVNAKNSVKEKSHYLEVLLKLLRENPDTVKEIAWDLPKGLLEFISSKNIDVKKHLALSPIFSGVMNCFSELGINGNPKECLLTACELVSGLSIDLTGTDGSDEDFLDPASDEATNNDKGVSDICPEIENCVGRKIVDFIPNLKVYVLFDFMGSVLRRVDTLYPSKFLAMAISAIVKYIRSNVEDMDDIHFILRRVYDFCTTYVPQQPSDKLTDDIDGCDLEKILEDELVLQKKLLAKLAVFSIGYGLKNKPGNIDRMYFDGLMHKKMDENEANASLLNICHQYYEYVTSLDVDIKDCFEECLEESKHIYDCVRLDSKASTVKLQEEINQLIYEVSYAYQIKELAEEKNIKLDQYGIVILSAIHYSKSGIHLLSELNVQNAIYLYIRCTTASLFSEIYDNKFLESTVRYWLWVSITKTSTQKIKSNLQELPGHITTAFLQMLLMKTCNEPNNDTKLMEFTLLRRVLCLMPENTSYTFIFETLLNCPYITVKIAVLDILRDMMIKSPEASGSSEAASSPEQRESMNTADSAQMPPKLPPRPYISINEDRMASIHSIAKICFSVIKQKKRTQGDLLLVLTYMKFFVSLRNKWDLGLLIAINKEIAETFQEEGEPELAFINIANNTLSAYIEEASIRS</sequence>
<dbReference type="GO" id="GO:0005737">
    <property type="term" value="C:cytoplasm"/>
    <property type="evidence" value="ECO:0007669"/>
    <property type="project" value="TreeGrafter"/>
</dbReference>
<gene>
    <name evidence="1" type="primary">SKDI07G1970</name>
    <name evidence="1" type="ORF">SKDI_07G1970</name>
</gene>
<accession>A0AA35NSQ3</accession>
<dbReference type="InterPro" id="IPR013877">
    <property type="entry name" value="YAP-bd/ALF4/Glomulin"/>
</dbReference>
<evidence type="ECO:0000313" key="1">
    <source>
        <dbReference type="EMBL" id="CAI4061836.1"/>
    </source>
</evidence>
<organism evidence="1 2">
    <name type="scientific">Saccharomyces kudriavzevii (strain ATCC MYA-4449 / AS 2.2408 / CBS 8840 / NBRC 1802 / NCYC 2889)</name>
    <name type="common">Yeast</name>
    <dbReference type="NCBI Taxonomy" id="226230"/>
    <lineage>
        <taxon>Eukaryota</taxon>
        <taxon>Fungi</taxon>
        <taxon>Dikarya</taxon>
        <taxon>Ascomycota</taxon>
        <taxon>Saccharomycotina</taxon>
        <taxon>Saccharomycetes</taxon>
        <taxon>Saccharomycetales</taxon>
        <taxon>Saccharomycetaceae</taxon>
        <taxon>Saccharomyces</taxon>
    </lineage>
</organism>
<reference evidence="1" key="1">
    <citation type="submission" date="2022-10" db="EMBL/GenBank/DDBJ databases">
        <authorList>
            <person name="Byrne P K."/>
        </authorList>
    </citation>
    <scope>NUCLEOTIDE SEQUENCE</scope>
    <source>
        <strain evidence="1">IFO1802</strain>
    </source>
</reference>
<protein>
    <submittedName>
        <fullName evidence="1">Uncharacterized protein</fullName>
    </submittedName>
</protein>
<dbReference type="PANTHER" id="PTHR28020">
    <property type="entry name" value="YAP1-BINDING PROTEIN 1-RELATED"/>
    <property type="match status" value="1"/>
</dbReference>
<evidence type="ECO:0000313" key="2">
    <source>
        <dbReference type="Proteomes" id="UP001162087"/>
    </source>
</evidence>
<proteinExistence type="predicted"/>
<dbReference type="EMBL" id="OX365902">
    <property type="protein sequence ID" value="CAI4061836.1"/>
    <property type="molecule type" value="Genomic_DNA"/>
</dbReference>
<name>A0AA35NSQ3_SACK1</name>
<dbReference type="Pfam" id="PF08568">
    <property type="entry name" value="Kinetochor_Ybp2"/>
    <property type="match status" value="1"/>
</dbReference>
<dbReference type="PANTHER" id="PTHR28020:SF1">
    <property type="entry name" value="YAP1-BINDING PROTEIN 1-RELATED"/>
    <property type="match status" value="1"/>
</dbReference>